<dbReference type="PANTHER" id="PTHR24148">
    <property type="entry name" value="ANKYRIN REPEAT DOMAIN-CONTAINING PROTEIN 39 HOMOLOG-RELATED"/>
    <property type="match status" value="1"/>
</dbReference>
<proteinExistence type="predicted"/>
<evidence type="ECO:0000313" key="3">
    <source>
        <dbReference type="Proteomes" id="UP000799779"/>
    </source>
</evidence>
<dbReference type="AlphaFoldDB" id="A0A6A5X180"/>
<evidence type="ECO:0000259" key="1">
    <source>
        <dbReference type="Pfam" id="PF06985"/>
    </source>
</evidence>
<protein>
    <submittedName>
        <fullName evidence="2">HET-domain-containing protein</fullName>
    </submittedName>
</protein>
<organism evidence="2 3">
    <name type="scientific">Amniculicola lignicola CBS 123094</name>
    <dbReference type="NCBI Taxonomy" id="1392246"/>
    <lineage>
        <taxon>Eukaryota</taxon>
        <taxon>Fungi</taxon>
        <taxon>Dikarya</taxon>
        <taxon>Ascomycota</taxon>
        <taxon>Pezizomycotina</taxon>
        <taxon>Dothideomycetes</taxon>
        <taxon>Pleosporomycetidae</taxon>
        <taxon>Pleosporales</taxon>
        <taxon>Amniculicolaceae</taxon>
        <taxon>Amniculicola</taxon>
    </lineage>
</organism>
<dbReference type="PANTHER" id="PTHR24148:SF73">
    <property type="entry name" value="HET DOMAIN PROTEIN (AFU_ORTHOLOGUE AFUA_8G01020)"/>
    <property type="match status" value="1"/>
</dbReference>
<accession>A0A6A5X180</accession>
<dbReference type="Pfam" id="PF06985">
    <property type="entry name" value="HET"/>
    <property type="match status" value="1"/>
</dbReference>
<reference evidence="2" key="1">
    <citation type="journal article" date="2020" name="Stud. Mycol.">
        <title>101 Dothideomycetes genomes: a test case for predicting lifestyles and emergence of pathogens.</title>
        <authorList>
            <person name="Haridas S."/>
            <person name="Albert R."/>
            <person name="Binder M."/>
            <person name="Bloem J."/>
            <person name="Labutti K."/>
            <person name="Salamov A."/>
            <person name="Andreopoulos B."/>
            <person name="Baker S."/>
            <person name="Barry K."/>
            <person name="Bills G."/>
            <person name="Bluhm B."/>
            <person name="Cannon C."/>
            <person name="Castanera R."/>
            <person name="Culley D."/>
            <person name="Daum C."/>
            <person name="Ezra D."/>
            <person name="Gonzalez J."/>
            <person name="Henrissat B."/>
            <person name="Kuo A."/>
            <person name="Liang C."/>
            <person name="Lipzen A."/>
            <person name="Lutzoni F."/>
            <person name="Magnuson J."/>
            <person name="Mondo S."/>
            <person name="Nolan M."/>
            <person name="Ohm R."/>
            <person name="Pangilinan J."/>
            <person name="Park H.-J."/>
            <person name="Ramirez L."/>
            <person name="Alfaro M."/>
            <person name="Sun H."/>
            <person name="Tritt A."/>
            <person name="Yoshinaga Y."/>
            <person name="Zwiers L.-H."/>
            <person name="Turgeon B."/>
            <person name="Goodwin S."/>
            <person name="Spatafora J."/>
            <person name="Crous P."/>
            <person name="Grigoriev I."/>
        </authorList>
    </citation>
    <scope>NUCLEOTIDE SEQUENCE</scope>
    <source>
        <strain evidence="2">CBS 123094</strain>
    </source>
</reference>
<dbReference type="OrthoDB" id="2157530at2759"/>
<gene>
    <name evidence="2" type="ORF">P154DRAFT_115974</name>
</gene>
<dbReference type="EMBL" id="ML977557">
    <property type="protein sequence ID" value="KAF2007239.1"/>
    <property type="molecule type" value="Genomic_DNA"/>
</dbReference>
<dbReference type="InterPro" id="IPR052895">
    <property type="entry name" value="HetReg/Transcr_Mod"/>
</dbReference>
<name>A0A6A5X180_9PLEO</name>
<feature type="domain" description="Heterokaryon incompatibility" evidence="1">
    <location>
        <begin position="95"/>
        <end position="224"/>
    </location>
</feature>
<dbReference type="InterPro" id="IPR010730">
    <property type="entry name" value="HET"/>
</dbReference>
<evidence type="ECO:0000313" key="2">
    <source>
        <dbReference type="EMBL" id="KAF2007239.1"/>
    </source>
</evidence>
<dbReference type="Proteomes" id="UP000799779">
    <property type="component" value="Unassembled WGS sequence"/>
</dbReference>
<keyword evidence="3" id="KW-1185">Reference proteome</keyword>
<sequence length="340" mass="38731">MSMDNFSNACTHPDIRKFDGVRCCLACGTALFERQDTNHLHNAPLENSDPLPYTYRRLNYQLGQEVRVITLFPGRGSEDIFCDIVHLNLLDKPHYEALSYTWANQKGDSSLSKEIFCQGRSIAVTENCHAALRNLRHPSKNMVLWVDAICIDQQHISERNHQVNLMSSIYSQASQVLVYIGESSPSIDRIMDNLKGPGRTRGRNSDWEEFLETRWFRRAWVLQEVALAKSVELIAGCKRIAWTPQIIRRVAALCNDLKLPVPGVLQWEPESHKASDWLRVLHKSRNCEAGDPRDKVYAVRSLVSEVLVGKTCASMRRILGEYAPHHASSIKHGTEFVYLC</sequence>